<name>A0A6A6I5T3_9PLEO</name>
<gene>
    <name evidence="2" type="ORF">BU26DRAFT_74266</name>
</gene>
<dbReference type="RefSeq" id="XP_033680715.1">
    <property type="nucleotide sequence ID" value="XM_033836294.1"/>
</dbReference>
<evidence type="ECO:0000313" key="2">
    <source>
        <dbReference type="EMBL" id="KAF2245711.1"/>
    </source>
</evidence>
<sequence>MKMLDPLRQLVLRSGAKAHRRGRRRFRLARDSAGRRMGAQDPAQLPSRPHRLGFTRACSRLEPRRSTPNSLSGFSTTREPLVTGDIRRQSASQPSRTRARGRVLCLASVTPLEAGVSPTAGVHSTSYSDPHETVAAGGPSGGPKGSSSTSPVVAPPRPNGGARRDVFPVRRSYGEQVTRDMVLCSQSFATQGQMSVATLRPLSSRPNGGAGLEVGPSCASLRTAGVLAHSRCPAAQRQRRRE</sequence>
<dbReference type="EMBL" id="ML987200">
    <property type="protein sequence ID" value="KAF2245711.1"/>
    <property type="molecule type" value="Genomic_DNA"/>
</dbReference>
<accession>A0A6A6I5T3</accession>
<feature type="compositionally biased region" description="Polar residues" evidence="1">
    <location>
        <begin position="66"/>
        <end position="78"/>
    </location>
</feature>
<keyword evidence="3" id="KW-1185">Reference proteome</keyword>
<feature type="region of interest" description="Disordered" evidence="1">
    <location>
        <begin position="115"/>
        <end position="165"/>
    </location>
</feature>
<feature type="region of interest" description="Disordered" evidence="1">
    <location>
        <begin position="29"/>
        <end position="99"/>
    </location>
</feature>
<evidence type="ECO:0000256" key="1">
    <source>
        <dbReference type="SAM" id="MobiDB-lite"/>
    </source>
</evidence>
<organism evidence="2 3">
    <name type="scientific">Trematosphaeria pertusa</name>
    <dbReference type="NCBI Taxonomy" id="390896"/>
    <lineage>
        <taxon>Eukaryota</taxon>
        <taxon>Fungi</taxon>
        <taxon>Dikarya</taxon>
        <taxon>Ascomycota</taxon>
        <taxon>Pezizomycotina</taxon>
        <taxon>Dothideomycetes</taxon>
        <taxon>Pleosporomycetidae</taxon>
        <taxon>Pleosporales</taxon>
        <taxon>Massarineae</taxon>
        <taxon>Trematosphaeriaceae</taxon>
        <taxon>Trematosphaeria</taxon>
    </lineage>
</organism>
<proteinExistence type="predicted"/>
<dbReference type="AlphaFoldDB" id="A0A6A6I5T3"/>
<dbReference type="GeneID" id="54589624"/>
<dbReference type="Proteomes" id="UP000800094">
    <property type="component" value="Unassembled WGS sequence"/>
</dbReference>
<reference evidence="2" key="1">
    <citation type="journal article" date="2020" name="Stud. Mycol.">
        <title>101 Dothideomycetes genomes: a test case for predicting lifestyles and emergence of pathogens.</title>
        <authorList>
            <person name="Haridas S."/>
            <person name="Albert R."/>
            <person name="Binder M."/>
            <person name="Bloem J."/>
            <person name="Labutti K."/>
            <person name="Salamov A."/>
            <person name="Andreopoulos B."/>
            <person name="Baker S."/>
            <person name="Barry K."/>
            <person name="Bills G."/>
            <person name="Bluhm B."/>
            <person name="Cannon C."/>
            <person name="Castanera R."/>
            <person name="Culley D."/>
            <person name="Daum C."/>
            <person name="Ezra D."/>
            <person name="Gonzalez J."/>
            <person name="Henrissat B."/>
            <person name="Kuo A."/>
            <person name="Liang C."/>
            <person name="Lipzen A."/>
            <person name="Lutzoni F."/>
            <person name="Magnuson J."/>
            <person name="Mondo S."/>
            <person name="Nolan M."/>
            <person name="Ohm R."/>
            <person name="Pangilinan J."/>
            <person name="Park H.-J."/>
            <person name="Ramirez L."/>
            <person name="Alfaro M."/>
            <person name="Sun H."/>
            <person name="Tritt A."/>
            <person name="Yoshinaga Y."/>
            <person name="Zwiers L.-H."/>
            <person name="Turgeon B."/>
            <person name="Goodwin S."/>
            <person name="Spatafora J."/>
            <person name="Crous P."/>
            <person name="Grigoriev I."/>
        </authorList>
    </citation>
    <scope>NUCLEOTIDE SEQUENCE</scope>
    <source>
        <strain evidence="2">CBS 122368</strain>
    </source>
</reference>
<evidence type="ECO:0000313" key="3">
    <source>
        <dbReference type="Proteomes" id="UP000800094"/>
    </source>
</evidence>
<protein>
    <submittedName>
        <fullName evidence="2">Uncharacterized protein</fullName>
    </submittedName>
</protein>